<dbReference type="Proteomes" id="UP000323067">
    <property type="component" value="Chromosome i"/>
</dbReference>
<evidence type="ECO:0000313" key="6">
    <source>
        <dbReference type="EMBL" id="ATY67299.1"/>
    </source>
</evidence>
<dbReference type="InterPro" id="IPR030564">
    <property type="entry name" value="Myotubularin"/>
</dbReference>
<dbReference type="PROSITE" id="PS51339">
    <property type="entry name" value="PPASE_MYOTUBULARIN"/>
    <property type="match status" value="1"/>
</dbReference>
<evidence type="ECO:0000313" key="7">
    <source>
        <dbReference type="Proteomes" id="UP000323067"/>
    </source>
</evidence>
<dbReference type="PANTHER" id="PTHR10807:SF128">
    <property type="entry name" value="PHOSPHATIDYLINOSITOL-3,5-BISPHOSPHATE 3-PHOSPHATASE"/>
    <property type="match status" value="1"/>
</dbReference>
<dbReference type="OrthoDB" id="271628at2759"/>
<dbReference type="GO" id="GO:0046856">
    <property type="term" value="P:phosphatidylinositol dephosphorylation"/>
    <property type="evidence" value="ECO:0007669"/>
    <property type="project" value="TreeGrafter"/>
</dbReference>
<organism evidence="6 7">
    <name type="scientific">Cordyceps militaris</name>
    <name type="common">Caterpillar fungus</name>
    <name type="synonym">Clavaria militaris</name>
    <dbReference type="NCBI Taxonomy" id="73501"/>
    <lineage>
        <taxon>Eukaryota</taxon>
        <taxon>Fungi</taxon>
        <taxon>Dikarya</taxon>
        <taxon>Ascomycota</taxon>
        <taxon>Pezizomycotina</taxon>
        <taxon>Sordariomycetes</taxon>
        <taxon>Hypocreomycetidae</taxon>
        <taxon>Hypocreales</taxon>
        <taxon>Cordycipitaceae</taxon>
        <taxon>Cordyceps</taxon>
    </lineage>
</organism>
<gene>
    <name evidence="6" type="ORF">A9K55_000097</name>
</gene>
<dbReference type="VEuPathDB" id="FungiDB:A9K55_000097"/>
<feature type="compositionally biased region" description="Polar residues" evidence="4">
    <location>
        <begin position="255"/>
        <end position="272"/>
    </location>
</feature>
<sequence>MEAKKIIENVQGINGGQTTNGTLRLTDYHIVFCAPISPPAELTKATPAAPPKTRERWLTFPIFSHCTFRPTPPGSRQASSIRIRCRDFTFITFNFANSEAAREVFEFIKVRTCKLGTVERLFAFAHKPLRNEREVDGWHIYDPRAEFRRQGISEKLPDKGWRITNINKDYTFCDTYPAVLVVPSKISDNVLKYAKDFRSRCRIPTLSYIHPVNNCTITRSSQPLSGITRKTNVQDEKLVAASFSVSVSGGSESGTPMSSQLDVSSAGSTQAPELSESDKFEDEMIAQSVLMYDEKTGKRLVYGAQQSNLIVDARPTINAVLNQVQGMGSENMDKYKFATKIFLSIENIHVMRSSLNKVVEALKDADISPLPPNRELLQQSNWLKHIHDVLAGSAIITRQVGINHSHVLIHCSDGWDRTSQLSALSQIMLDPYYRTIEGFVVLVEKDWMSFGHMFRLRSGHLNHDDWFSVQRDAFAGTKVNPGENDGRTDAFQNVISGAKRFFNPNKDEDEPDVASEAASGKVVNEEATTPKMVSPVFHQFLDCTYQLIRQYKDRFEYNERFLRRLLYHLYSCQYGTFLYNSEKQRVDARVMERTSSVWDYFLCRKQEFTNPDYDPTIDDHVIGKERIILPRLKDIRWWYQAFGRTDDEMNATLDAFALSESERQAAVSRLHNSGTPSLNSKPPNLTASQSVLTAVETAHQTLTPPSNPSLKRSVSAEGIGTSAGLSAGAFAALRDGIANINIGKSVFASATPAEEAASSASNPKPEQEMQEMT</sequence>
<reference evidence="6 7" key="1">
    <citation type="journal article" date="2017" name="BMC Genomics">
        <title>Chromosome level assembly and secondary metabolite potential of the parasitic fungus Cordyceps militaris.</title>
        <authorList>
            <person name="Kramer G.J."/>
            <person name="Nodwell J.R."/>
        </authorList>
    </citation>
    <scope>NUCLEOTIDE SEQUENCE [LARGE SCALE GENOMIC DNA]</scope>
    <source>
        <strain evidence="6 7">ATCC 34164</strain>
    </source>
</reference>
<comment type="similarity">
    <text evidence="1">Belongs to the protein-tyrosine phosphatase family. Non-receptor class myotubularin subfamily.</text>
</comment>
<name>A0A2H4SW26_CORMI</name>
<dbReference type="Pfam" id="PF06602">
    <property type="entry name" value="Myotub-related"/>
    <property type="match status" value="1"/>
</dbReference>
<accession>A0A2H4SW26</accession>
<evidence type="ECO:0000256" key="1">
    <source>
        <dbReference type="ARBA" id="ARBA00007471"/>
    </source>
</evidence>
<proteinExistence type="inferred from homology"/>
<dbReference type="InterPro" id="IPR016130">
    <property type="entry name" value="Tyr_Pase_AS"/>
</dbReference>
<dbReference type="Gene3D" id="2.30.29.30">
    <property type="entry name" value="Pleckstrin-homology domain (PH domain)/Phosphotyrosine-binding domain (PTB)"/>
    <property type="match status" value="1"/>
</dbReference>
<dbReference type="GO" id="GO:0004438">
    <property type="term" value="F:phosphatidylinositol-3-phosphate phosphatase activity"/>
    <property type="evidence" value="ECO:0007669"/>
    <property type="project" value="TreeGrafter"/>
</dbReference>
<dbReference type="GO" id="GO:0005737">
    <property type="term" value="C:cytoplasm"/>
    <property type="evidence" value="ECO:0007669"/>
    <property type="project" value="TreeGrafter"/>
</dbReference>
<dbReference type="AlphaFoldDB" id="A0A2H4SW26"/>
<evidence type="ECO:0000256" key="3">
    <source>
        <dbReference type="PIRSR" id="PIRSR630564-2"/>
    </source>
</evidence>
<feature type="domain" description="Myotubularin phosphatase" evidence="5">
    <location>
        <begin position="137"/>
        <end position="642"/>
    </location>
</feature>
<dbReference type="PROSITE" id="PS00383">
    <property type="entry name" value="TYR_PHOSPHATASE_1"/>
    <property type="match status" value="1"/>
</dbReference>
<feature type="active site" description="Phosphocysteine intermediate" evidence="2">
    <location>
        <position position="411"/>
    </location>
</feature>
<evidence type="ECO:0000256" key="4">
    <source>
        <dbReference type="SAM" id="MobiDB-lite"/>
    </source>
</evidence>
<dbReference type="SUPFAM" id="SSF50729">
    <property type="entry name" value="PH domain-like"/>
    <property type="match status" value="1"/>
</dbReference>
<protein>
    <submittedName>
        <fullName evidence="6">Protein phosphatase</fullName>
    </submittedName>
</protein>
<dbReference type="EMBL" id="CP023328">
    <property type="protein sequence ID" value="ATY67299.1"/>
    <property type="molecule type" value="Genomic_DNA"/>
</dbReference>
<feature type="binding site" evidence="3">
    <location>
        <begin position="411"/>
        <end position="417"/>
    </location>
    <ligand>
        <name>substrate</name>
    </ligand>
</feature>
<feature type="compositionally biased region" description="Low complexity" evidence="4">
    <location>
        <begin position="750"/>
        <end position="764"/>
    </location>
</feature>
<dbReference type="InterPro" id="IPR029021">
    <property type="entry name" value="Prot-tyrosine_phosphatase-like"/>
</dbReference>
<dbReference type="PANTHER" id="PTHR10807">
    <property type="entry name" value="MYOTUBULARIN-RELATED"/>
    <property type="match status" value="1"/>
</dbReference>
<dbReference type="VEuPathDB" id="FungiDB:CCM_07402"/>
<evidence type="ECO:0000256" key="2">
    <source>
        <dbReference type="PIRSR" id="PIRSR630564-1"/>
    </source>
</evidence>
<evidence type="ECO:0000259" key="5">
    <source>
        <dbReference type="PROSITE" id="PS51339"/>
    </source>
</evidence>
<dbReference type="SUPFAM" id="SSF52799">
    <property type="entry name" value="(Phosphotyrosine protein) phosphatases II"/>
    <property type="match status" value="1"/>
</dbReference>
<dbReference type="GO" id="GO:0016020">
    <property type="term" value="C:membrane"/>
    <property type="evidence" value="ECO:0007669"/>
    <property type="project" value="TreeGrafter"/>
</dbReference>
<feature type="binding site" evidence="3">
    <location>
        <begin position="347"/>
        <end position="348"/>
    </location>
    <ligand>
        <name>substrate</name>
    </ligand>
</feature>
<feature type="region of interest" description="Disordered" evidence="4">
    <location>
        <begin position="750"/>
        <end position="773"/>
    </location>
</feature>
<dbReference type="InterPro" id="IPR010569">
    <property type="entry name" value="Myotubularin-like_Pase_dom"/>
</dbReference>
<feature type="region of interest" description="Disordered" evidence="4">
    <location>
        <begin position="249"/>
        <end position="278"/>
    </location>
</feature>
<dbReference type="InterPro" id="IPR011993">
    <property type="entry name" value="PH-like_dom_sf"/>
</dbReference>